<dbReference type="Gene3D" id="3.40.190.10">
    <property type="entry name" value="Periplasmic binding protein-like II"/>
    <property type="match status" value="2"/>
</dbReference>
<keyword evidence="3" id="KW-0238">DNA-binding</keyword>
<dbReference type="SUPFAM" id="SSF53850">
    <property type="entry name" value="Periplasmic binding protein-like II"/>
    <property type="match status" value="1"/>
</dbReference>
<dbReference type="GO" id="GO:0003700">
    <property type="term" value="F:DNA-binding transcription factor activity"/>
    <property type="evidence" value="ECO:0007669"/>
    <property type="project" value="InterPro"/>
</dbReference>
<dbReference type="STRING" id="320771.Cflav_PD5538"/>
<evidence type="ECO:0000256" key="3">
    <source>
        <dbReference type="ARBA" id="ARBA00023125"/>
    </source>
</evidence>
<dbReference type="Gene3D" id="1.10.10.10">
    <property type="entry name" value="Winged helix-like DNA-binding domain superfamily/Winged helix DNA-binding domain"/>
    <property type="match status" value="1"/>
</dbReference>
<dbReference type="GO" id="GO:0003677">
    <property type="term" value="F:DNA binding"/>
    <property type="evidence" value="ECO:0007669"/>
    <property type="project" value="UniProtKB-KW"/>
</dbReference>
<keyword evidence="2" id="KW-0805">Transcription regulation</keyword>
<dbReference type="InterPro" id="IPR036390">
    <property type="entry name" value="WH_DNA-bd_sf"/>
</dbReference>
<dbReference type="AlphaFoldDB" id="B9XBL8"/>
<dbReference type="InterPro" id="IPR000847">
    <property type="entry name" value="LysR_HTH_N"/>
</dbReference>
<dbReference type="Pfam" id="PF03466">
    <property type="entry name" value="LysR_substrate"/>
    <property type="match status" value="1"/>
</dbReference>
<accession>B9XBL8</accession>
<proteinExistence type="inferred from homology"/>
<dbReference type="FunFam" id="1.10.10.10:FF:000001">
    <property type="entry name" value="LysR family transcriptional regulator"/>
    <property type="match status" value="1"/>
</dbReference>
<evidence type="ECO:0000313" key="6">
    <source>
        <dbReference type="EMBL" id="EEF62903.1"/>
    </source>
</evidence>
<evidence type="ECO:0000313" key="7">
    <source>
        <dbReference type="Proteomes" id="UP000003688"/>
    </source>
</evidence>
<keyword evidence="4" id="KW-0804">Transcription</keyword>
<evidence type="ECO:0000259" key="5">
    <source>
        <dbReference type="PROSITE" id="PS50931"/>
    </source>
</evidence>
<comment type="caution">
    <text evidence="6">The sequence shown here is derived from an EMBL/GenBank/DDBJ whole genome shotgun (WGS) entry which is preliminary data.</text>
</comment>
<protein>
    <submittedName>
        <fullName evidence="6">Transcriptional regulator, LysR family</fullName>
    </submittedName>
</protein>
<dbReference type="GO" id="GO:0032993">
    <property type="term" value="C:protein-DNA complex"/>
    <property type="evidence" value="ECO:0007669"/>
    <property type="project" value="TreeGrafter"/>
</dbReference>
<dbReference type="SUPFAM" id="SSF46785">
    <property type="entry name" value="Winged helix' DNA-binding domain"/>
    <property type="match status" value="1"/>
</dbReference>
<dbReference type="EMBL" id="ABOX02000003">
    <property type="protein sequence ID" value="EEF62903.1"/>
    <property type="molecule type" value="Genomic_DNA"/>
</dbReference>
<dbReference type="PRINTS" id="PR00039">
    <property type="entry name" value="HTHLYSR"/>
</dbReference>
<dbReference type="InterPro" id="IPR036388">
    <property type="entry name" value="WH-like_DNA-bd_sf"/>
</dbReference>
<dbReference type="Pfam" id="PF00126">
    <property type="entry name" value="HTH_1"/>
    <property type="match status" value="1"/>
</dbReference>
<feature type="domain" description="HTH lysR-type" evidence="5">
    <location>
        <begin position="5"/>
        <end position="63"/>
    </location>
</feature>
<sequence>MVKRMELRHLKYFIAVAEEGSLTVAAEKRLHTAQPSLSRQIRDLEYEVGTPLFTRSVQGVELTAAGRAFIDHARLAVTQADAARDAARRAAKPANKTFAIGFLMGQEINWLAEATRIIASDLPNIELTVSSQYSPDLAEALSSSRLDLAFMRAEPGWPELDYITISSEPFVMIMPSDHRLTKHKKVDIREIAGEIFIGASDIAGPMRRKIEEYLAANNLDIKPAHRIHNLTMAMSLIASTRGVAILPMYALNFLPWSVTSRPLKGTPPTIDLVVGYKKSNTSPILKSFLSRVDQLKEKPPSLSSKVILKR</sequence>
<dbReference type="InterPro" id="IPR005119">
    <property type="entry name" value="LysR_subst-bd"/>
</dbReference>
<name>B9XBL8_PEDPL</name>
<comment type="similarity">
    <text evidence="1">Belongs to the LysR transcriptional regulatory family.</text>
</comment>
<keyword evidence="7" id="KW-1185">Reference proteome</keyword>
<evidence type="ECO:0000256" key="1">
    <source>
        <dbReference type="ARBA" id="ARBA00009437"/>
    </source>
</evidence>
<evidence type="ECO:0000256" key="4">
    <source>
        <dbReference type="ARBA" id="ARBA00023163"/>
    </source>
</evidence>
<organism evidence="6 7">
    <name type="scientific">Pedosphaera parvula (strain Ellin514)</name>
    <dbReference type="NCBI Taxonomy" id="320771"/>
    <lineage>
        <taxon>Bacteria</taxon>
        <taxon>Pseudomonadati</taxon>
        <taxon>Verrucomicrobiota</taxon>
        <taxon>Pedosphaerae</taxon>
        <taxon>Pedosphaerales</taxon>
        <taxon>Pedosphaeraceae</taxon>
        <taxon>Pedosphaera</taxon>
    </lineage>
</organism>
<evidence type="ECO:0000256" key="2">
    <source>
        <dbReference type="ARBA" id="ARBA00023015"/>
    </source>
</evidence>
<dbReference type="Proteomes" id="UP000003688">
    <property type="component" value="Unassembled WGS sequence"/>
</dbReference>
<dbReference type="PANTHER" id="PTHR30346:SF0">
    <property type="entry name" value="HCA OPERON TRANSCRIPTIONAL ACTIVATOR HCAR"/>
    <property type="match status" value="1"/>
</dbReference>
<gene>
    <name evidence="6" type="ORF">Cflav_PD5538</name>
</gene>
<reference evidence="6 7" key="1">
    <citation type="journal article" date="2011" name="J. Bacteriol.">
        <title>Genome sequence of 'Pedosphaera parvula' Ellin514, an aerobic Verrucomicrobial isolate from pasture soil.</title>
        <authorList>
            <person name="Kant R."/>
            <person name="van Passel M.W."/>
            <person name="Sangwan P."/>
            <person name="Palva A."/>
            <person name="Lucas S."/>
            <person name="Copeland A."/>
            <person name="Lapidus A."/>
            <person name="Glavina Del Rio T."/>
            <person name="Dalin E."/>
            <person name="Tice H."/>
            <person name="Bruce D."/>
            <person name="Goodwin L."/>
            <person name="Pitluck S."/>
            <person name="Chertkov O."/>
            <person name="Larimer F.W."/>
            <person name="Land M.L."/>
            <person name="Hauser L."/>
            <person name="Brettin T.S."/>
            <person name="Detter J.C."/>
            <person name="Han S."/>
            <person name="de Vos W.M."/>
            <person name="Janssen P.H."/>
            <person name="Smidt H."/>
        </authorList>
    </citation>
    <scope>NUCLEOTIDE SEQUENCE [LARGE SCALE GENOMIC DNA]</scope>
    <source>
        <strain evidence="6 7">Ellin514</strain>
    </source>
</reference>
<dbReference type="PROSITE" id="PS50931">
    <property type="entry name" value="HTH_LYSR"/>
    <property type="match status" value="1"/>
</dbReference>
<dbReference type="PANTHER" id="PTHR30346">
    <property type="entry name" value="TRANSCRIPTIONAL DUAL REGULATOR HCAR-RELATED"/>
    <property type="match status" value="1"/>
</dbReference>